<evidence type="ECO:0000256" key="1">
    <source>
        <dbReference type="SAM" id="Phobius"/>
    </source>
</evidence>
<comment type="caution">
    <text evidence="2">The sequence shown here is derived from an EMBL/GenBank/DDBJ whole genome shotgun (WGS) entry which is preliminary data.</text>
</comment>
<dbReference type="EMBL" id="BMOF01000025">
    <property type="protein sequence ID" value="GGK01100.1"/>
    <property type="molecule type" value="Genomic_DNA"/>
</dbReference>
<dbReference type="AlphaFoldDB" id="A0A8J3BCR0"/>
<reference evidence="2" key="1">
    <citation type="journal article" date="2014" name="Int. J. Syst. Evol. Microbiol.">
        <title>Complete genome sequence of Corynebacterium casei LMG S-19264T (=DSM 44701T), isolated from a smear-ripened cheese.</title>
        <authorList>
            <consortium name="US DOE Joint Genome Institute (JGI-PGF)"/>
            <person name="Walter F."/>
            <person name="Albersmeier A."/>
            <person name="Kalinowski J."/>
            <person name="Ruckert C."/>
        </authorList>
    </citation>
    <scope>NUCLEOTIDE SEQUENCE</scope>
    <source>
        <strain evidence="2">JCM 14719</strain>
    </source>
</reference>
<keyword evidence="1" id="KW-1133">Transmembrane helix</keyword>
<evidence type="ECO:0000313" key="3">
    <source>
        <dbReference type="Proteomes" id="UP000637720"/>
    </source>
</evidence>
<feature type="transmembrane region" description="Helical" evidence="1">
    <location>
        <begin position="201"/>
        <end position="220"/>
    </location>
</feature>
<feature type="transmembrane region" description="Helical" evidence="1">
    <location>
        <begin position="26"/>
        <end position="45"/>
    </location>
</feature>
<feature type="transmembrane region" description="Helical" evidence="1">
    <location>
        <begin position="167"/>
        <end position="194"/>
    </location>
</feature>
<feature type="transmembrane region" description="Helical" evidence="1">
    <location>
        <begin position="121"/>
        <end position="141"/>
    </location>
</feature>
<proteinExistence type="predicted"/>
<evidence type="ECO:0000313" key="2">
    <source>
        <dbReference type="EMBL" id="GGK01100.1"/>
    </source>
</evidence>
<accession>A0A8J3BCR0</accession>
<reference evidence="2" key="2">
    <citation type="submission" date="2020-09" db="EMBL/GenBank/DDBJ databases">
        <authorList>
            <person name="Sun Q."/>
            <person name="Ohkuma M."/>
        </authorList>
    </citation>
    <scope>NUCLEOTIDE SEQUENCE</scope>
    <source>
        <strain evidence="2">JCM 14719</strain>
    </source>
</reference>
<gene>
    <name evidence="2" type="ORF">GCM10007043_13980</name>
</gene>
<dbReference type="Proteomes" id="UP000637720">
    <property type="component" value="Unassembled WGS sequence"/>
</dbReference>
<feature type="transmembrane region" description="Helical" evidence="1">
    <location>
        <begin position="248"/>
        <end position="270"/>
    </location>
</feature>
<name>A0A8J3BCR0_9BACI</name>
<protein>
    <submittedName>
        <fullName evidence="2">Uncharacterized protein</fullName>
    </submittedName>
</protein>
<organism evidence="2 3">
    <name type="scientific">Calditerricola satsumensis</name>
    <dbReference type="NCBI Taxonomy" id="373054"/>
    <lineage>
        <taxon>Bacteria</taxon>
        <taxon>Bacillati</taxon>
        <taxon>Bacillota</taxon>
        <taxon>Bacilli</taxon>
        <taxon>Bacillales</taxon>
        <taxon>Bacillaceae</taxon>
        <taxon>Calditerricola</taxon>
    </lineage>
</organism>
<keyword evidence="3" id="KW-1185">Reference proteome</keyword>
<sequence length="275" mass="30380">MENGNLRKEGVRLFRVELRVLARRRIWFMILPMVGLYGILGALSVRHAIPDHLLNPWQIGVAALGGPSFHTTVLKIVEWMILPGAFVLGMGEPYSLSASPWNRLLLARVPSRRRLWWERAASWYGWATLYALVVFAMGVVAGKVAHPSAPWNIPQTLSLVPAHGENAYFLVAWVVLNLLATLWGYSTLLLLFSLLLARPGVATICTLVVGYGLTALGVNAPKAIPYLRPLLGARLNGFPETGLQWSDVVWLGLTTGIWILAGAIAGYFLFSRRSM</sequence>
<keyword evidence="1" id="KW-0812">Transmembrane</keyword>
<keyword evidence="1" id="KW-0472">Membrane</keyword>